<dbReference type="AlphaFoldDB" id="F4L0D9"/>
<dbReference type="InterPro" id="IPR007581">
    <property type="entry name" value="Endonuclease-V"/>
</dbReference>
<dbReference type="GO" id="GO:0006281">
    <property type="term" value="P:DNA repair"/>
    <property type="evidence" value="ECO:0007669"/>
    <property type="project" value="InterPro"/>
</dbReference>
<sequence>MLISLDTDYRDPQAQCAYVLFDSWTAAEPVQVNCVQVEQVAPYEPGAFYKRELPGLLQALASVDMPLEAILIDAYVWLDEGRGGLGWHLYEALDRKIPVVGIAKTRFRPAEKVAIPVLRGESKNPLWVTAIGMEVDFAAEKVKEMAGEFRVPGLLKMVDGRCREWGV</sequence>
<keyword evidence="2" id="KW-1185">Reference proteome</keyword>
<dbReference type="Proteomes" id="UP000008461">
    <property type="component" value="Chromosome"/>
</dbReference>
<protein>
    <recommendedName>
        <fullName evidence="3">Endonuclease V</fullName>
    </recommendedName>
</protein>
<proteinExistence type="predicted"/>
<reference evidence="1 2" key="1">
    <citation type="journal article" date="2011" name="Stand. Genomic Sci.">
        <title>Complete genome sequence of Haliscomenobacter hydrossis type strain (O).</title>
        <authorList>
            <consortium name="US DOE Joint Genome Institute (JGI-PGF)"/>
            <person name="Daligault H."/>
            <person name="Lapidus A."/>
            <person name="Zeytun A."/>
            <person name="Nolan M."/>
            <person name="Lucas S."/>
            <person name="Del Rio T.G."/>
            <person name="Tice H."/>
            <person name="Cheng J.F."/>
            <person name="Tapia R."/>
            <person name="Han C."/>
            <person name="Goodwin L."/>
            <person name="Pitluck S."/>
            <person name="Liolios K."/>
            <person name="Pagani I."/>
            <person name="Ivanova N."/>
            <person name="Huntemann M."/>
            <person name="Mavromatis K."/>
            <person name="Mikhailova N."/>
            <person name="Pati A."/>
            <person name="Chen A."/>
            <person name="Palaniappan K."/>
            <person name="Land M."/>
            <person name="Hauser L."/>
            <person name="Brambilla E.M."/>
            <person name="Rohde M."/>
            <person name="Verbarg S."/>
            <person name="Goker M."/>
            <person name="Bristow J."/>
            <person name="Eisen J.A."/>
            <person name="Markowitz V."/>
            <person name="Hugenholtz P."/>
            <person name="Kyrpides N.C."/>
            <person name="Klenk H.P."/>
            <person name="Woyke T."/>
        </authorList>
    </citation>
    <scope>NUCLEOTIDE SEQUENCE [LARGE SCALE GENOMIC DNA]</scope>
    <source>
        <strain evidence="2">ATCC 27775 / DSM 1100 / LMG 10767 / O</strain>
    </source>
</reference>
<name>F4L0D9_HALH1</name>
<organism evidence="1 2">
    <name type="scientific">Haliscomenobacter hydrossis (strain ATCC 27775 / DSM 1100 / LMG 10767 / O)</name>
    <dbReference type="NCBI Taxonomy" id="760192"/>
    <lineage>
        <taxon>Bacteria</taxon>
        <taxon>Pseudomonadati</taxon>
        <taxon>Bacteroidota</taxon>
        <taxon>Saprospiria</taxon>
        <taxon>Saprospirales</taxon>
        <taxon>Haliscomenobacteraceae</taxon>
        <taxon>Haliscomenobacter</taxon>
    </lineage>
</organism>
<evidence type="ECO:0000313" key="2">
    <source>
        <dbReference type="Proteomes" id="UP000008461"/>
    </source>
</evidence>
<dbReference type="OrthoDB" id="2593273at2"/>
<dbReference type="EMBL" id="CP002691">
    <property type="protein sequence ID" value="AEE53812.1"/>
    <property type="molecule type" value="Genomic_DNA"/>
</dbReference>
<gene>
    <name evidence="1" type="ordered locus">Halhy_5989</name>
</gene>
<dbReference type="Gene3D" id="3.30.2170.10">
    <property type="entry name" value="archaeoglobus fulgidus dsm 4304 superfamily"/>
    <property type="match status" value="1"/>
</dbReference>
<evidence type="ECO:0008006" key="3">
    <source>
        <dbReference type="Google" id="ProtNLM"/>
    </source>
</evidence>
<reference key="2">
    <citation type="submission" date="2011-04" db="EMBL/GenBank/DDBJ databases">
        <title>Complete sequence of chromosome of Haliscomenobacter hydrossis DSM 1100.</title>
        <authorList>
            <consortium name="US DOE Joint Genome Institute (JGI-PGF)"/>
            <person name="Lucas S."/>
            <person name="Han J."/>
            <person name="Lapidus A."/>
            <person name="Bruce D."/>
            <person name="Goodwin L."/>
            <person name="Pitluck S."/>
            <person name="Peters L."/>
            <person name="Kyrpides N."/>
            <person name="Mavromatis K."/>
            <person name="Ivanova N."/>
            <person name="Ovchinnikova G."/>
            <person name="Pagani I."/>
            <person name="Daligault H."/>
            <person name="Detter J.C."/>
            <person name="Han C."/>
            <person name="Land M."/>
            <person name="Hauser L."/>
            <person name="Markowitz V."/>
            <person name="Cheng J.-F."/>
            <person name="Hugenholtz P."/>
            <person name="Woyke T."/>
            <person name="Wu D."/>
            <person name="Verbarg S."/>
            <person name="Frueling A."/>
            <person name="Brambilla E."/>
            <person name="Klenk H.-P."/>
            <person name="Eisen J.A."/>
        </authorList>
    </citation>
    <scope>NUCLEOTIDE SEQUENCE</scope>
    <source>
        <strain>DSM 1100</strain>
    </source>
</reference>
<dbReference type="HOGENOM" id="CLU_1591036_0_0_10"/>
<dbReference type="Pfam" id="PF04493">
    <property type="entry name" value="Endonuclease_5"/>
    <property type="match status" value="1"/>
</dbReference>
<dbReference type="eggNOG" id="COG1515">
    <property type="taxonomic scope" value="Bacteria"/>
</dbReference>
<dbReference type="GO" id="GO:0004519">
    <property type="term" value="F:endonuclease activity"/>
    <property type="evidence" value="ECO:0007669"/>
    <property type="project" value="InterPro"/>
</dbReference>
<accession>F4L0D9</accession>
<evidence type="ECO:0000313" key="1">
    <source>
        <dbReference type="EMBL" id="AEE53812.1"/>
    </source>
</evidence>
<dbReference type="KEGG" id="hhy:Halhy_5989"/>
<dbReference type="STRING" id="760192.Halhy_5989"/>
<dbReference type="RefSeq" id="WP_013768339.1">
    <property type="nucleotide sequence ID" value="NC_015510.1"/>
</dbReference>